<comment type="caution">
    <text evidence="8">The sequence shown here is derived from an EMBL/GenBank/DDBJ whole genome shotgun (WGS) entry which is preliminary data.</text>
</comment>
<dbReference type="OrthoDB" id="1305878at2759"/>
<evidence type="ECO:0000313" key="9">
    <source>
        <dbReference type="Proteomes" id="UP000186817"/>
    </source>
</evidence>
<dbReference type="InterPro" id="IPR036855">
    <property type="entry name" value="Znf_CCCH_sf"/>
</dbReference>
<dbReference type="Proteomes" id="UP000186817">
    <property type="component" value="Unassembled WGS sequence"/>
</dbReference>
<dbReference type="Gene3D" id="2.60.200.20">
    <property type="match status" value="1"/>
</dbReference>
<evidence type="ECO:0000259" key="6">
    <source>
        <dbReference type="PROSITE" id="PS50006"/>
    </source>
</evidence>
<dbReference type="AlphaFoldDB" id="A0A1Q9EHD9"/>
<dbReference type="PROSITE" id="PS50103">
    <property type="entry name" value="ZF_C3H1"/>
    <property type="match status" value="1"/>
</dbReference>
<dbReference type="InterPro" id="IPR000253">
    <property type="entry name" value="FHA_dom"/>
</dbReference>
<protein>
    <submittedName>
        <fullName evidence="8">Uncharacterized protein</fullName>
    </submittedName>
</protein>
<evidence type="ECO:0000256" key="3">
    <source>
        <dbReference type="ARBA" id="ARBA00022833"/>
    </source>
</evidence>
<evidence type="ECO:0000256" key="5">
    <source>
        <dbReference type="SAM" id="MobiDB-lite"/>
    </source>
</evidence>
<dbReference type="PROSITE" id="PS50006">
    <property type="entry name" value="FHA_DOMAIN"/>
    <property type="match status" value="1"/>
</dbReference>
<feature type="zinc finger region" description="C3H1-type" evidence="4">
    <location>
        <begin position="79"/>
        <end position="106"/>
    </location>
</feature>
<evidence type="ECO:0000259" key="7">
    <source>
        <dbReference type="PROSITE" id="PS50103"/>
    </source>
</evidence>
<organism evidence="8 9">
    <name type="scientific">Symbiodinium microadriaticum</name>
    <name type="common">Dinoflagellate</name>
    <name type="synonym">Zooxanthella microadriatica</name>
    <dbReference type="NCBI Taxonomy" id="2951"/>
    <lineage>
        <taxon>Eukaryota</taxon>
        <taxon>Sar</taxon>
        <taxon>Alveolata</taxon>
        <taxon>Dinophyceae</taxon>
        <taxon>Suessiales</taxon>
        <taxon>Symbiodiniaceae</taxon>
        <taxon>Symbiodinium</taxon>
    </lineage>
</organism>
<evidence type="ECO:0000256" key="4">
    <source>
        <dbReference type="PROSITE-ProRule" id="PRU00723"/>
    </source>
</evidence>
<dbReference type="Gene3D" id="4.10.1000.10">
    <property type="entry name" value="Zinc finger, CCCH-type"/>
    <property type="match status" value="1"/>
</dbReference>
<dbReference type="SUPFAM" id="SSF90229">
    <property type="entry name" value="CCCH zinc finger"/>
    <property type="match status" value="1"/>
</dbReference>
<keyword evidence="1 4" id="KW-0479">Metal-binding</keyword>
<keyword evidence="3 4" id="KW-0862">Zinc</keyword>
<accession>A0A1Q9EHD9</accession>
<dbReference type="Pfam" id="PF00498">
    <property type="entry name" value="FHA"/>
    <property type="match status" value="1"/>
</dbReference>
<dbReference type="CDD" id="cd00060">
    <property type="entry name" value="FHA"/>
    <property type="match status" value="1"/>
</dbReference>
<evidence type="ECO:0000256" key="2">
    <source>
        <dbReference type="ARBA" id="ARBA00022771"/>
    </source>
</evidence>
<dbReference type="InterPro" id="IPR000571">
    <property type="entry name" value="Znf_CCCH"/>
</dbReference>
<sequence length="547" mass="60237">MADFANWLYPPGQTWPPGQATGASDWDPEAWLPQQPESGDWQPSFGFASAPSKPRPAPEAPLSGVLPQQPPQQRFVPGTRKRKLCIHHEAGNCRYGADCNFAHGVEDLEPDCQEAVTKKPQTERMDFSGLEAGRLTKSLTVPQDQVDALMTAPTRELLLEVAGAYDIEFQPARRVVEVTGTAVQLEKAEKALQRMVAHCNWGASDSKIRAILRPRLDYKYVLASATLAHVGEQQAQPKMSSLVPPIKTVEEEDDAPPAFVATVSDEKAQVFTIAFSKSHGHAGIKFAYVDDLLVVEDVGADHIAQWPMLVFVSMLTLQVLIVRILLHIGWQKDEMVRVQPMDRIVAINEKRGTAEELLDLFRVPAIMRVAAGTQQGHHTAVIVIIVAQEEGDVELTLEHPRHFSIELHRGKTKAHDGPLGIVILKVLEDGLIPSYNSTAEKGMDIKAYSSIYAINGKAWPSLTLLRMLEKLEVKGPCVSRSHAVVEFQPEKGSVYVVDTSTNGTFLNGRRLPPKGTAKVMLSHGDELLLQDPRSGGEFGYMVNIELT</sequence>
<dbReference type="SMART" id="SM00356">
    <property type="entry name" value="ZnF_C3H1"/>
    <property type="match status" value="1"/>
</dbReference>
<gene>
    <name evidence="8" type="ORF">AK812_SmicGene9838</name>
</gene>
<reference evidence="8 9" key="1">
    <citation type="submission" date="2016-02" db="EMBL/GenBank/DDBJ databases">
        <title>Genome analysis of coral dinoflagellate symbionts highlights evolutionary adaptations to a symbiotic lifestyle.</title>
        <authorList>
            <person name="Aranda M."/>
            <person name="Li Y."/>
            <person name="Liew Y.J."/>
            <person name="Baumgarten S."/>
            <person name="Simakov O."/>
            <person name="Wilson M."/>
            <person name="Piel J."/>
            <person name="Ashoor H."/>
            <person name="Bougouffa S."/>
            <person name="Bajic V.B."/>
            <person name="Ryu T."/>
            <person name="Ravasi T."/>
            <person name="Bayer T."/>
            <person name="Micklem G."/>
            <person name="Kim H."/>
            <person name="Bhak J."/>
            <person name="Lajeunesse T.C."/>
            <person name="Voolstra C.R."/>
        </authorList>
    </citation>
    <scope>NUCLEOTIDE SEQUENCE [LARGE SCALE GENOMIC DNA]</scope>
    <source>
        <strain evidence="8 9">CCMP2467</strain>
    </source>
</reference>
<name>A0A1Q9EHD9_SYMMI</name>
<evidence type="ECO:0000313" key="8">
    <source>
        <dbReference type="EMBL" id="OLQ06845.1"/>
    </source>
</evidence>
<dbReference type="Pfam" id="PF00642">
    <property type="entry name" value="zf-CCCH"/>
    <property type="match status" value="1"/>
</dbReference>
<dbReference type="SUPFAM" id="SSF49879">
    <property type="entry name" value="SMAD/FHA domain"/>
    <property type="match status" value="1"/>
</dbReference>
<dbReference type="SMART" id="SM00240">
    <property type="entry name" value="FHA"/>
    <property type="match status" value="1"/>
</dbReference>
<dbReference type="EMBL" id="LSRX01000151">
    <property type="protein sequence ID" value="OLQ06845.1"/>
    <property type="molecule type" value="Genomic_DNA"/>
</dbReference>
<feature type="domain" description="FHA" evidence="6">
    <location>
        <begin position="453"/>
        <end position="511"/>
    </location>
</feature>
<keyword evidence="9" id="KW-1185">Reference proteome</keyword>
<dbReference type="GO" id="GO:0008270">
    <property type="term" value="F:zinc ion binding"/>
    <property type="evidence" value="ECO:0007669"/>
    <property type="project" value="UniProtKB-KW"/>
</dbReference>
<evidence type="ECO:0000256" key="1">
    <source>
        <dbReference type="ARBA" id="ARBA00022723"/>
    </source>
</evidence>
<keyword evidence="2 4" id="KW-0863">Zinc-finger</keyword>
<proteinExistence type="predicted"/>
<dbReference type="InterPro" id="IPR008984">
    <property type="entry name" value="SMAD_FHA_dom_sf"/>
</dbReference>
<feature type="region of interest" description="Disordered" evidence="5">
    <location>
        <begin position="1"/>
        <end position="77"/>
    </location>
</feature>
<feature type="domain" description="C3H1-type" evidence="7">
    <location>
        <begin position="79"/>
        <end position="106"/>
    </location>
</feature>